<dbReference type="PANTHER" id="PTHR10628:SF30">
    <property type="entry name" value="EXO-ALPHA-SIALIDASE"/>
    <property type="match status" value="1"/>
</dbReference>
<sequence>MMISDDDGGGESWYIGGTLPDWDLQFPSENQAVALGGNTIFINARTFLTDRLGAYSTDGGLTFGPHFVPKGLPQPLEGCEGSTIRHPDTGVLYYSGPAVPFPTPLRYNMSIFTSSDNGTTWTAQAVVHSGSSAYSSLAVLGDGHSIGLLYEWANETKLIFDPDYFSFVVVN</sequence>
<gene>
    <name evidence="1" type="ORF">GBAR_LOCUS7100</name>
</gene>
<evidence type="ECO:0000313" key="2">
    <source>
        <dbReference type="Proteomes" id="UP001174909"/>
    </source>
</evidence>
<proteinExistence type="predicted"/>
<dbReference type="GO" id="GO:0006689">
    <property type="term" value="P:ganglioside catabolic process"/>
    <property type="evidence" value="ECO:0007669"/>
    <property type="project" value="TreeGrafter"/>
</dbReference>
<keyword evidence="2" id="KW-1185">Reference proteome</keyword>
<protein>
    <submittedName>
        <fullName evidence="1">Sialidase-2</fullName>
    </submittedName>
</protein>
<dbReference type="InterPro" id="IPR026856">
    <property type="entry name" value="Sialidase_fam"/>
</dbReference>
<comment type="caution">
    <text evidence="1">The sequence shown here is derived from an EMBL/GenBank/DDBJ whole genome shotgun (WGS) entry which is preliminary data.</text>
</comment>
<name>A0AA35RHK2_GEOBA</name>
<dbReference type="InterPro" id="IPR036278">
    <property type="entry name" value="Sialidase_sf"/>
</dbReference>
<dbReference type="GO" id="GO:0004308">
    <property type="term" value="F:exo-alpha-sialidase activity"/>
    <property type="evidence" value="ECO:0007669"/>
    <property type="project" value="InterPro"/>
</dbReference>
<dbReference type="PANTHER" id="PTHR10628">
    <property type="entry name" value="SIALIDASE"/>
    <property type="match status" value="1"/>
</dbReference>
<dbReference type="SUPFAM" id="SSF50939">
    <property type="entry name" value="Sialidases"/>
    <property type="match status" value="1"/>
</dbReference>
<reference evidence="1" key="1">
    <citation type="submission" date="2023-03" db="EMBL/GenBank/DDBJ databases">
        <authorList>
            <person name="Steffen K."/>
            <person name="Cardenas P."/>
        </authorList>
    </citation>
    <scope>NUCLEOTIDE SEQUENCE</scope>
</reference>
<dbReference type="GO" id="GO:0009313">
    <property type="term" value="P:oligosaccharide catabolic process"/>
    <property type="evidence" value="ECO:0007669"/>
    <property type="project" value="TreeGrafter"/>
</dbReference>
<accession>A0AA35RHK2</accession>
<dbReference type="AlphaFoldDB" id="A0AA35RHK2"/>
<dbReference type="EMBL" id="CASHTH010001068">
    <property type="protein sequence ID" value="CAI8010848.1"/>
    <property type="molecule type" value="Genomic_DNA"/>
</dbReference>
<evidence type="ECO:0000313" key="1">
    <source>
        <dbReference type="EMBL" id="CAI8010848.1"/>
    </source>
</evidence>
<dbReference type="CDD" id="cd15482">
    <property type="entry name" value="Sialidase_non-viral"/>
    <property type="match status" value="1"/>
</dbReference>
<dbReference type="Proteomes" id="UP001174909">
    <property type="component" value="Unassembled WGS sequence"/>
</dbReference>
<dbReference type="GO" id="GO:0016020">
    <property type="term" value="C:membrane"/>
    <property type="evidence" value="ECO:0007669"/>
    <property type="project" value="TreeGrafter"/>
</dbReference>
<dbReference type="GO" id="GO:0005737">
    <property type="term" value="C:cytoplasm"/>
    <property type="evidence" value="ECO:0007669"/>
    <property type="project" value="TreeGrafter"/>
</dbReference>
<dbReference type="Gene3D" id="2.120.10.10">
    <property type="match status" value="1"/>
</dbReference>
<organism evidence="1 2">
    <name type="scientific">Geodia barretti</name>
    <name type="common">Barrett's horny sponge</name>
    <dbReference type="NCBI Taxonomy" id="519541"/>
    <lineage>
        <taxon>Eukaryota</taxon>
        <taxon>Metazoa</taxon>
        <taxon>Porifera</taxon>
        <taxon>Demospongiae</taxon>
        <taxon>Heteroscleromorpha</taxon>
        <taxon>Tetractinellida</taxon>
        <taxon>Astrophorina</taxon>
        <taxon>Geodiidae</taxon>
        <taxon>Geodia</taxon>
    </lineage>
</organism>